<name>A0ABS5K049_9BACT</name>
<comment type="caution">
    <text evidence="1">The sequence shown here is derived from an EMBL/GenBank/DDBJ whole genome shotgun (WGS) entry which is preliminary data.</text>
</comment>
<dbReference type="RefSeq" id="WP_212218530.1">
    <property type="nucleotide sequence ID" value="NZ_JAGUCO010000024.1"/>
</dbReference>
<protein>
    <submittedName>
        <fullName evidence="1">Glycosyltransferase</fullName>
    </submittedName>
</protein>
<proteinExistence type="predicted"/>
<dbReference type="Gene3D" id="3.40.50.2000">
    <property type="entry name" value="Glycogen Phosphorylase B"/>
    <property type="match status" value="1"/>
</dbReference>
<accession>A0ABS5K049</accession>
<evidence type="ECO:0000313" key="1">
    <source>
        <dbReference type="EMBL" id="MBS2100522.1"/>
    </source>
</evidence>
<sequence>MSFCLHVVSLTIPYPPNYGGAIDIYYKLKALAENNIEIILHCYQYDRGQESQLEKICKQVFYYKRSTGIFKHFSSKPYIVVSRSNRQLFKILNKDNYPILAEGLHCSDVLNYVNPKRVFVRTHNIEHSYYNELSNSTQNLIKKIFFKTESIKLKKYESILQKAAGIFCISDFELPHFKKTNSNSFLLPPFHQYSACLSKEGTGNYILIHGNLSVEENIKSVLLLMNEVIPNIDFRIVIAGMNPDPILKKKISQLSNTELIPNPSHEKMKELISQAQIILLHTHQATGVKLKLVNSLFDGRHCICNDKMIEGTNLKNICHQANNTKEWIDKINELKTKPFTMEEKYNREKQLDALFNNNRNIQTLINQIYKNVNMM</sequence>
<keyword evidence="2" id="KW-1185">Reference proteome</keyword>
<reference evidence="1 2" key="1">
    <citation type="journal article" date="2015" name="Int. J. Syst. Evol. Microbiol.">
        <title>Carboxylicivirga linearis sp. nov., isolated from a sea cucumber culture pond.</title>
        <authorList>
            <person name="Wang F.Q."/>
            <person name="Zhou Y.X."/>
            <person name="Lin X.Z."/>
            <person name="Chen G.J."/>
            <person name="Du Z.J."/>
        </authorList>
    </citation>
    <scope>NUCLEOTIDE SEQUENCE [LARGE SCALE GENOMIC DNA]</scope>
    <source>
        <strain evidence="1 2">FB218</strain>
    </source>
</reference>
<dbReference type="Proteomes" id="UP000708576">
    <property type="component" value="Unassembled WGS sequence"/>
</dbReference>
<organism evidence="1 2">
    <name type="scientific">Carboxylicivirga linearis</name>
    <dbReference type="NCBI Taxonomy" id="1628157"/>
    <lineage>
        <taxon>Bacteria</taxon>
        <taxon>Pseudomonadati</taxon>
        <taxon>Bacteroidota</taxon>
        <taxon>Bacteroidia</taxon>
        <taxon>Marinilabiliales</taxon>
        <taxon>Marinilabiliaceae</taxon>
        <taxon>Carboxylicivirga</taxon>
    </lineage>
</organism>
<dbReference type="EMBL" id="JAGUCO010000024">
    <property type="protein sequence ID" value="MBS2100522.1"/>
    <property type="molecule type" value="Genomic_DNA"/>
</dbReference>
<evidence type="ECO:0000313" key="2">
    <source>
        <dbReference type="Proteomes" id="UP000708576"/>
    </source>
</evidence>
<gene>
    <name evidence="1" type="ORF">KEM10_19715</name>
</gene>
<dbReference type="SUPFAM" id="SSF53756">
    <property type="entry name" value="UDP-Glycosyltransferase/glycogen phosphorylase"/>
    <property type="match status" value="1"/>
</dbReference>